<evidence type="ECO:0000313" key="1">
    <source>
        <dbReference type="EMBL" id="CFE50369.1"/>
    </source>
</evidence>
<dbReference type="Proteomes" id="UP000046947">
    <property type="component" value="Unassembled WGS sequence"/>
</dbReference>
<evidence type="ECO:0000313" key="2">
    <source>
        <dbReference type="Proteomes" id="UP000046947"/>
    </source>
</evidence>
<dbReference type="EMBL" id="CFOH01000233">
    <property type="protein sequence ID" value="CFE50369.1"/>
    <property type="molecule type" value="Genomic_DNA"/>
</dbReference>
<accession>A0A654TLN2</accession>
<proteinExistence type="predicted"/>
<organism evidence="1 2">
    <name type="scientific">Mycobacterium tuberculosis</name>
    <dbReference type="NCBI Taxonomy" id="1773"/>
    <lineage>
        <taxon>Bacteria</taxon>
        <taxon>Bacillati</taxon>
        <taxon>Actinomycetota</taxon>
        <taxon>Actinomycetes</taxon>
        <taxon>Mycobacteriales</taxon>
        <taxon>Mycobacteriaceae</taxon>
        <taxon>Mycobacterium</taxon>
        <taxon>Mycobacterium tuberculosis complex</taxon>
    </lineage>
</organism>
<name>A0A654TLN2_MYCTX</name>
<gene>
    <name evidence="1" type="ORF">ERS007688_01698</name>
</gene>
<sequence length="278" mass="31062">MFVGGLVHQRPVSGVLERSQHTGHVAQRRIRRSPFVQRLARLAFKVDQQPAFRGTQHLSQVQVTVHPLDRDCLRRELLELLFDRWRVLPQFGHHRHRRRQPRQHPVHRERCLRGSEAVSQRGVHRGDRLAEPVGFTGEIAADFVGIEVSLGEEVPHAGGGHRPAFGRVRLILGHHAQGVRQSIGWRTIGPPKLVSAQQAGHMWITGTGKHAVQLYVGVDPAAYPAEHLEDSPPIEDHTGVALFGVTYPRLRGKGQLDVWLPGERYFAGGCATDGGRDD</sequence>
<protein>
    <submittedName>
        <fullName evidence="1">Uncharacterized protein</fullName>
    </submittedName>
</protein>
<dbReference type="AlphaFoldDB" id="A0A654TLN2"/>
<reference evidence="1 2" key="1">
    <citation type="submission" date="2015-03" db="EMBL/GenBank/DDBJ databases">
        <authorList>
            <consortium name="Pathogen Informatics"/>
        </authorList>
    </citation>
    <scope>NUCLEOTIDE SEQUENCE [LARGE SCALE GENOMIC DNA]</scope>
    <source>
        <strain evidence="1 2">H09601792</strain>
    </source>
</reference>